<protein>
    <submittedName>
        <fullName evidence="3">Fumarylacetoacetate hydrolase family protein</fullName>
    </submittedName>
</protein>
<dbReference type="AlphaFoldDB" id="A0A563ERZ0"/>
<dbReference type="InterPro" id="IPR036663">
    <property type="entry name" value="Fumarylacetoacetase_C_sf"/>
</dbReference>
<dbReference type="RefSeq" id="WP_146353608.1">
    <property type="nucleotide sequence ID" value="NZ_VOBR01000012.1"/>
</dbReference>
<name>A0A563ERZ0_9PSEU</name>
<evidence type="ECO:0000259" key="2">
    <source>
        <dbReference type="Pfam" id="PF01557"/>
    </source>
</evidence>
<organism evidence="3 4">
    <name type="scientific">Lentzea tibetensis</name>
    <dbReference type="NCBI Taxonomy" id="2591470"/>
    <lineage>
        <taxon>Bacteria</taxon>
        <taxon>Bacillati</taxon>
        <taxon>Actinomycetota</taxon>
        <taxon>Actinomycetes</taxon>
        <taxon>Pseudonocardiales</taxon>
        <taxon>Pseudonocardiaceae</taxon>
        <taxon>Lentzea</taxon>
    </lineage>
</organism>
<keyword evidence="4" id="KW-1185">Reference proteome</keyword>
<dbReference type="GO" id="GO:0046872">
    <property type="term" value="F:metal ion binding"/>
    <property type="evidence" value="ECO:0007669"/>
    <property type="project" value="UniProtKB-KW"/>
</dbReference>
<reference evidence="3 4" key="1">
    <citation type="submission" date="2019-07" db="EMBL/GenBank/DDBJ databases">
        <title>Lentzea xizangensis sp. nov., isolated from Qinghai-Tibetan Plateau Soils.</title>
        <authorList>
            <person name="Huang J."/>
        </authorList>
    </citation>
    <scope>NUCLEOTIDE SEQUENCE [LARGE SCALE GENOMIC DNA]</scope>
    <source>
        <strain evidence="3 4">FXJ1.1311</strain>
    </source>
</reference>
<dbReference type="EMBL" id="VOBR01000012">
    <property type="protein sequence ID" value="TWP50446.1"/>
    <property type="molecule type" value="Genomic_DNA"/>
</dbReference>
<dbReference type="InterPro" id="IPR011234">
    <property type="entry name" value="Fumarylacetoacetase-like_C"/>
</dbReference>
<dbReference type="OrthoDB" id="9805307at2"/>
<dbReference type="Proteomes" id="UP000316639">
    <property type="component" value="Unassembled WGS sequence"/>
</dbReference>
<dbReference type="PANTHER" id="PTHR11820">
    <property type="entry name" value="ACYLPYRUVASE"/>
    <property type="match status" value="1"/>
</dbReference>
<dbReference type="SUPFAM" id="SSF56529">
    <property type="entry name" value="FAH"/>
    <property type="match status" value="1"/>
</dbReference>
<evidence type="ECO:0000313" key="4">
    <source>
        <dbReference type="Proteomes" id="UP000316639"/>
    </source>
</evidence>
<dbReference type="GO" id="GO:0018773">
    <property type="term" value="F:acetylpyruvate hydrolase activity"/>
    <property type="evidence" value="ECO:0007669"/>
    <property type="project" value="TreeGrafter"/>
</dbReference>
<dbReference type="Pfam" id="PF01557">
    <property type="entry name" value="FAA_hydrolase"/>
    <property type="match status" value="1"/>
</dbReference>
<accession>A0A563ERZ0</accession>
<keyword evidence="3" id="KW-0378">Hydrolase</keyword>
<comment type="caution">
    <text evidence="3">The sequence shown here is derived from an EMBL/GenBank/DDBJ whole genome shotgun (WGS) entry which is preliminary data.</text>
</comment>
<keyword evidence="1" id="KW-0479">Metal-binding</keyword>
<dbReference type="PANTHER" id="PTHR11820:SF7">
    <property type="entry name" value="ACYLPYRUVASE FAHD1, MITOCHONDRIAL"/>
    <property type="match status" value="1"/>
</dbReference>
<sequence>MRYDFTDNPLPPPSKVIGAPANYYDHVDEMPDSHTVVDWGLFLKAPSSIIGHGGTIRLPYLDKRTDQEGELGVVIGRFARNVSPEKALDHVFGYTCVLDITVRSTEDRSLRKSFDTFTPMGPEIVTADEVDPSDLELRCWVNDELRQHTSTAKMIYDVPRLIAYASAAMTLNPGDVIATGTPAGVGPLADGDKVVLDISGVGRLEAGVSADGAIPYDDRPRWR</sequence>
<proteinExistence type="predicted"/>
<evidence type="ECO:0000313" key="3">
    <source>
        <dbReference type="EMBL" id="TWP50446.1"/>
    </source>
</evidence>
<feature type="domain" description="Fumarylacetoacetase-like C-terminal" evidence="2">
    <location>
        <begin position="15"/>
        <end position="208"/>
    </location>
</feature>
<gene>
    <name evidence="3" type="ORF">FKR81_19915</name>
</gene>
<dbReference type="Gene3D" id="3.90.850.10">
    <property type="entry name" value="Fumarylacetoacetase-like, C-terminal domain"/>
    <property type="match status" value="1"/>
</dbReference>
<evidence type="ECO:0000256" key="1">
    <source>
        <dbReference type="ARBA" id="ARBA00022723"/>
    </source>
</evidence>